<proteinExistence type="predicted"/>
<dbReference type="Proteomes" id="UP000199518">
    <property type="component" value="Unassembled WGS sequence"/>
</dbReference>
<organism evidence="1 2">
    <name type="scientific">Planctomicrobium piriforme</name>
    <dbReference type="NCBI Taxonomy" id="1576369"/>
    <lineage>
        <taxon>Bacteria</taxon>
        <taxon>Pseudomonadati</taxon>
        <taxon>Planctomycetota</taxon>
        <taxon>Planctomycetia</taxon>
        <taxon>Planctomycetales</taxon>
        <taxon>Planctomycetaceae</taxon>
        <taxon>Planctomicrobium</taxon>
    </lineage>
</organism>
<keyword evidence="2" id="KW-1185">Reference proteome</keyword>
<reference evidence="2" key="1">
    <citation type="submission" date="2016-10" db="EMBL/GenBank/DDBJ databases">
        <authorList>
            <person name="Varghese N."/>
            <person name="Submissions S."/>
        </authorList>
    </citation>
    <scope>NUCLEOTIDE SEQUENCE [LARGE SCALE GENOMIC DNA]</scope>
    <source>
        <strain evidence="2">DSM 26348</strain>
    </source>
</reference>
<name>A0A1I3SH82_9PLAN</name>
<sequence>MSEFSELPTPVQYLTYPVPPPVTCRNDTLWFPINSNSARSWLYIGWVSIHSAAISIEADYWRFGRDAWKQGTHVPRSPSGHLQPAHRTPRFRANRVTRYQSTSLLVFEDVTKLKVRRDTQPLSLSRE</sequence>
<gene>
    <name evidence="1" type="ORF">SAMN05421753_1243</name>
</gene>
<evidence type="ECO:0000313" key="1">
    <source>
        <dbReference type="EMBL" id="SFJ57089.1"/>
    </source>
</evidence>
<protein>
    <submittedName>
        <fullName evidence="1">Uncharacterized protein</fullName>
    </submittedName>
</protein>
<dbReference type="AlphaFoldDB" id="A0A1I3SH82"/>
<accession>A0A1I3SH82</accession>
<dbReference type="EMBL" id="FOQD01000024">
    <property type="protein sequence ID" value="SFJ57089.1"/>
    <property type="molecule type" value="Genomic_DNA"/>
</dbReference>
<evidence type="ECO:0000313" key="2">
    <source>
        <dbReference type="Proteomes" id="UP000199518"/>
    </source>
</evidence>